<keyword evidence="6" id="KW-0539">Nucleus</keyword>
<dbReference type="AlphaFoldDB" id="A0A9Q0BV97"/>
<dbReference type="Proteomes" id="UP001059596">
    <property type="component" value="Chromosome 3R"/>
</dbReference>
<evidence type="ECO:0000256" key="8">
    <source>
        <dbReference type="SAM" id="MobiDB-lite"/>
    </source>
</evidence>
<feature type="region of interest" description="Disordered" evidence="8">
    <location>
        <begin position="411"/>
        <end position="436"/>
    </location>
</feature>
<keyword evidence="5" id="KW-0498">Mitosis</keyword>
<feature type="domain" description="Sororin-like middle region" evidence="9">
    <location>
        <begin position="593"/>
        <end position="651"/>
    </location>
</feature>
<dbReference type="GO" id="GO:0005634">
    <property type="term" value="C:nucleus"/>
    <property type="evidence" value="ECO:0007669"/>
    <property type="project" value="UniProtKB-SubCell"/>
</dbReference>
<feature type="domain" description="Sororin-like middle region" evidence="9">
    <location>
        <begin position="424"/>
        <end position="548"/>
    </location>
</feature>
<feature type="compositionally biased region" description="Basic and acidic residues" evidence="8">
    <location>
        <begin position="95"/>
        <end position="105"/>
    </location>
</feature>
<feature type="compositionally biased region" description="Low complexity" evidence="8">
    <location>
        <begin position="338"/>
        <end position="351"/>
    </location>
</feature>
<evidence type="ECO:0000256" key="2">
    <source>
        <dbReference type="ARBA" id="ARBA00004286"/>
    </source>
</evidence>
<evidence type="ECO:0000256" key="7">
    <source>
        <dbReference type="ARBA" id="ARBA00023306"/>
    </source>
</evidence>
<feature type="compositionally biased region" description="Polar residues" evidence="8">
    <location>
        <begin position="530"/>
        <end position="554"/>
    </location>
</feature>
<name>A0A9Q0BV97_9MUSC</name>
<proteinExistence type="predicted"/>
<reference evidence="10" key="1">
    <citation type="journal article" date="2023" name="Genome Biol. Evol.">
        <title>Long-read-based Genome Assembly of Drosophila gunungcola Reveals Fewer Chemosensory Genes in Flower-breeding Species.</title>
        <authorList>
            <person name="Negi A."/>
            <person name="Liao B.Y."/>
            <person name="Yeh S.D."/>
        </authorList>
    </citation>
    <scope>NUCLEOTIDE SEQUENCE</scope>
    <source>
        <strain evidence="10">Sukarami</strain>
    </source>
</reference>
<feature type="region of interest" description="Disordered" evidence="8">
    <location>
        <begin position="65"/>
        <end position="84"/>
    </location>
</feature>
<evidence type="ECO:0000259" key="9">
    <source>
        <dbReference type="Pfam" id="PF09666"/>
    </source>
</evidence>
<feature type="region of interest" description="Disordered" evidence="8">
    <location>
        <begin position="95"/>
        <end position="140"/>
    </location>
</feature>
<keyword evidence="11" id="KW-1185">Reference proteome</keyword>
<feature type="compositionally biased region" description="Polar residues" evidence="8">
    <location>
        <begin position="487"/>
        <end position="500"/>
    </location>
</feature>
<comment type="caution">
    <text evidence="10">The sequence shown here is derived from an EMBL/GenBank/DDBJ whole genome shotgun (WGS) entry which is preliminary data.</text>
</comment>
<dbReference type="Pfam" id="PF09666">
    <property type="entry name" value="Sororin_middle"/>
    <property type="match status" value="2"/>
</dbReference>
<keyword evidence="7" id="KW-0131">Cell cycle</keyword>
<dbReference type="GO" id="GO:0005694">
    <property type="term" value="C:chromosome"/>
    <property type="evidence" value="ECO:0007669"/>
    <property type="project" value="UniProtKB-SubCell"/>
</dbReference>
<keyword evidence="3" id="KW-0158">Chromosome</keyword>
<keyword evidence="4" id="KW-0132">Cell division</keyword>
<feature type="region of interest" description="Disordered" evidence="8">
    <location>
        <begin position="735"/>
        <end position="768"/>
    </location>
</feature>
<dbReference type="OrthoDB" id="8028148at2759"/>
<sequence length="795" mass="89462">MVKAQAKPCAKASDVKAATRRYRLRGKKLSEEAILETLSEPHFPLRKCVVKIRRTKFAENALPGGLQNVPPDVDTSAFQPARNSTMYVPQKVQIEKKPKFSKKEVAGPPSDKPPQDMSNAKPSRFFHRDQPPTRTRSSVTRNVFDFLSQSQIEDDNGREDPAADIVKRMVKDGKACVMVRSAKSGKTRAKPMKKKIRPVGKRKKVSLKDVEPEPVQIVPKVNELRMQKPSCPLSPIYEPEDDSRIDAERGYMEPTEVPVQVHVQPSPSKQAHDGAYSNLARSAMLNQTHTQNPQNSKDRRRELINMARQLVSTPMVHKVNPAPDANISAVAISPITRPSPTAGSPSGGASPWRVSDDSPMPNTFMFGFNTSQLPSYSSDHVRRRHVYVPDVQAEQTKEPVHEESICPALHEQSHGSNANDSNEENRPPPTANKTTTFNNQENAVNAEEAENFVHLPNPRRTLQKRTPFKDINILDVVVLPSWKKNLPTTPSKEVSSTRVSNKPAAIASPAHRTQTRANLFGFDEILPCENTPSKSTEPQIVSTTPSNEKSSTITYPVPTASPANRSQTQTNLFGNDEILPFEDIPRKQKKTLASNSKNLFGFEEFITENEDVASASTVLSQNVTLHEKLHRLGELRPSDKELPEVSTTSTRGNYLEGWASKQRDIRDVFCSTMISVPKPRKRQAALAAEETIGLFKENETDPEKTFDDKQPRRTYVKELPQRKRKKRVQLLYIESESEDEDEQDSHEISFGSPQKKQPQNKRPRRDIEHEAKLKEFITSFNKECEEVEKFPVIIE</sequence>
<evidence type="ECO:0000256" key="5">
    <source>
        <dbReference type="ARBA" id="ARBA00022776"/>
    </source>
</evidence>
<feature type="compositionally biased region" description="Acidic residues" evidence="8">
    <location>
        <begin position="735"/>
        <end position="744"/>
    </location>
</feature>
<dbReference type="InterPro" id="IPR057261">
    <property type="entry name" value="Sororin-like_M"/>
</dbReference>
<feature type="compositionally biased region" description="Basic residues" evidence="8">
    <location>
        <begin position="183"/>
        <end position="205"/>
    </location>
</feature>
<feature type="region of interest" description="Disordered" evidence="8">
    <location>
        <begin position="182"/>
        <end position="211"/>
    </location>
</feature>
<comment type="subcellular location">
    <subcellularLocation>
        <location evidence="2">Chromosome</location>
    </subcellularLocation>
    <subcellularLocation>
        <location evidence="1">Nucleus</location>
    </subcellularLocation>
</comment>
<dbReference type="EMBL" id="JAMKOV010000001">
    <property type="protein sequence ID" value="KAI8045079.1"/>
    <property type="molecule type" value="Genomic_DNA"/>
</dbReference>
<feature type="region of interest" description="Disordered" evidence="8">
    <location>
        <begin position="487"/>
        <end position="511"/>
    </location>
</feature>
<gene>
    <name evidence="10" type="ORF">M5D96_001256</name>
</gene>
<accession>A0A9Q0BV97</accession>
<organism evidence="10 11">
    <name type="scientific">Drosophila gunungcola</name>
    <name type="common">fruit fly</name>
    <dbReference type="NCBI Taxonomy" id="103775"/>
    <lineage>
        <taxon>Eukaryota</taxon>
        <taxon>Metazoa</taxon>
        <taxon>Ecdysozoa</taxon>
        <taxon>Arthropoda</taxon>
        <taxon>Hexapoda</taxon>
        <taxon>Insecta</taxon>
        <taxon>Pterygota</taxon>
        <taxon>Neoptera</taxon>
        <taxon>Endopterygota</taxon>
        <taxon>Diptera</taxon>
        <taxon>Brachycera</taxon>
        <taxon>Muscomorpha</taxon>
        <taxon>Ephydroidea</taxon>
        <taxon>Drosophilidae</taxon>
        <taxon>Drosophila</taxon>
        <taxon>Sophophora</taxon>
    </lineage>
</organism>
<feature type="region of interest" description="Disordered" evidence="8">
    <location>
        <begin position="335"/>
        <end position="354"/>
    </location>
</feature>
<dbReference type="GO" id="GO:0051301">
    <property type="term" value="P:cell division"/>
    <property type="evidence" value="ECO:0007669"/>
    <property type="project" value="UniProtKB-KW"/>
</dbReference>
<evidence type="ECO:0000256" key="6">
    <source>
        <dbReference type="ARBA" id="ARBA00023242"/>
    </source>
</evidence>
<evidence type="ECO:0000256" key="4">
    <source>
        <dbReference type="ARBA" id="ARBA00022618"/>
    </source>
</evidence>
<protein>
    <recommendedName>
        <fullName evidence="9">Sororin-like middle region domain-containing protein</fullName>
    </recommendedName>
</protein>
<evidence type="ECO:0000256" key="3">
    <source>
        <dbReference type="ARBA" id="ARBA00022454"/>
    </source>
</evidence>
<feature type="region of interest" description="Disordered" evidence="8">
    <location>
        <begin position="529"/>
        <end position="567"/>
    </location>
</feature>
<evidence type="ECO:0000256" key="1">
    <source>
        <dbReference type="ARBA" id="ARBA00004123"/>
    </source>
</evidence>
<evidence type="ECO:0000313" key="10">
    <source>
        <dbReference type="EMBL" id="KAI8045079.1"/>
    </source>
</evidence>
<evidence type="ECO:0000313" key="11">
    <source>
        <dbReference type="Proteomes" id="UP001059596"/>
    </source>
</evidence>